<keyword evidence="4" id="KW-1185">Reference proteome</keyword>
<protein>
    <recommendedName>
        <fullName evidence="5">Periplasmic heavy metal sensor</fullName>
    </recommendedName>
</protein>
<feature type="region of interest" description="Disordered" evidence="1">
    <location>
        <begin position="26"/>
        <end position="78"/>
    </location>
</feature>
<dbReference type="GO" id="GO:0042597">
    <property type="term" value="C:periplasmic space"/>
    <property type="evidence" value="ECO:0007669"/>
    <property type="project" value="InterPro"/>
</dbReference>
<feature type="compositionally biased region" description="Gly residues" evidence="1">
    <location>
        <begin position="212"/>
        <end position="228"/>
    </location>
</feature>
<dbReference type="Pfam" id="PF07813">
    <property type="entry name" value="LTXXQ"/>
    <property type="match status" value="1"/>
</dbReference>
<dbReference type="EMBL" id="CP053085">
    <property type="protein sequence ID" value="QJR37556.1"/>
    <property type="molecule type" value="Genomic_DNA"/>
</dbReference>
<organism evidence="3 4">
    <name type="scientific">Gemmatimonas groenlandica</name>
    <dbReference type="NCBI Taxonomy" id="2732249"/>
    <lineage>
        <taxon>Bacteria</taxon>
        <taxon>Pseudomonadati</taxon>
        <taxon>Gemmatimonadota</taxon>
        <taxon>Gemmatimonadia</taxon>
        <taxon>Gemmatimonadales</taxon>
        <taxon>Gemmatimonadaceae</taxon>
        <taxon>Gemmatimonas</taxon>
    </lineage>
</organism>
<dbReference type="AlphaFoldDB" id="A0A6M4IVM2"/>
<accession>A0A6M4IVM2</accession>
<dbReference type="RefSeq" id="WP_171226991.1">
    <property type="nucleotide sequence ID" value="NZ_CP053085.1"/>
</dbReference>
<evidence type="ECO:0000313" key="3">
    <source>
        <dbReference type="EMBL" id="QJR37556.1"/>
    </source>
</evidence>
<evidence type="ECO:0008006" key="5">
    <source>
        <dbReference type="Google" id="ProtNLM"/>
    </source>
</evidence>
<name>A0A6M4IVM2_9BACT</name>
<feature type="signal peptide" evidence="2">
    <location>
        <begin position="1"/>
        <end position="25"/>
    </location>
</feature>
<feature type="compositionally biased region" description="Gly residues" evidence="1">
    <location>
        <begin position="58"/>
        <end position="76"/>
    </location>
</feature>
<sequence>MRSSHSRSLALALTLSAFVPSLLVAQTPPPQRPVRPRAAAAPAPDAAGPANAQSGPAGRFGGPGARNGRGGPGGGHPAAMLLRARTQLELTDDQVKRLEALAAAPAPKSNATDMMRAQADLLDATQGDGNLGGARAALDKLSRLRNDQVLARIKSQQDVRAVLTSAQKTKVDNMRQQLRNRGGAKRQRGMRPGGMRPGGMRQGRGQMAPGMPQGGGMRQGRGQMGPGMPGMMPGMMPGNPQGTQGPMPRMRRGGDVPDTAPVPPTN</sequence>
<feature type="compositionally biased region" description="Gly residues" evidence="1">
    <location>
        <begin position="191"/>
        <end position="202"/>
    </location>
</feature>
<dbReference type="Gene3D" id="1.20.120.1490">
    <property type="match status" value="1"/>
</dbReference>
<feature type="chain" id="PRO_5026881127" description="Periplasmic heavy metal sensor" evidence="2">
    <location>
        <begin position="26"/>
        <end position="266"/>
    </location>
</feature>
<evidence type="ECO:0000256" key="1">
    <source>
        <dbReference type="SAM" id="MobiDB-lite"/>
    </source>
</evidence>
<feature type="compositionally biased region" description="Low complexity" evidence="1">
    <location>
        <begin position="229"/>
        <end position="248"/>
    </location>
</feature>
<dbReference type="Proteomes" id="UP000500938">
    <property type="component" value="Chromosome"/>
</dbReference>
<gene>
    <name evidence="3" type="ORF">HKW67_19560</name>
</gene>
<dbReference type="KEGG" id="ggr:HKW67_19560"/>
<keyword evidence="2" id="KW-0732">Signal</keyword>
<dbReference type="InterPro" id="IPR012899">
    <property type="entry name" value="LTXXQ"/>
</dbReference>
<evidence type="ECO:0000256" key="2">
    <source>
        <dbReference type="SAM" id="SignalP"/>
    </source>
</evidence>
<feature type="region of interest" description="Disordered" evidence="1">
    <location>
        <begin position="179"/>
        <end position="266"/>
    </location>
</feature>
<feature type="compositionally biased region" description="Low complexity" evidence="1">
    <location>
        <begin position="36"/>
        <end position="57"/>
    </location>
</feature>
<proteinExistence type="predicted"/>
<evidence type="ECO:0000313" key="4">
    <source>
        <dbReference type="Proteomes" id="UP000500938"/>
    </source>
</evidence>
<reference evidence="3 4" key="1">
    <citation type="submission" date="2020-05" db="EMBL/GenBank/DDBJ databases">
        <title>Complete genome sequence of Gemmatimonas greenlandica TET16.</title>
        <authorList>
            <person name="Zeng Y."/>
        </authorList>
    </citation>
    <scope>NUCLEOTIDE SEQUENCE [LARGE SCALE GENOMIC DNA]</scope>
    <source>
        <strain evidence="3 4">TET16</strain>
    </source>
</reference>